<keyword evidence="2" id="KW-1185">Reference proteome</keyword>
<sequence>MSDPPLGCSVPDFLLPLEKVRDRGHRSILLRWFALLAEDIIVTDSQSFTTRDPRPAQAVRITLCGSKANEGGPTYSENVGTLWSPVSILGALLLLWVRGKLPHDIPAAVFTSTDGTPQSCHHKMSRWDQESDDSGATHMYRAGTDSTTIQFHGRLVSDAFKTYTHLCSESVSNLASKMALGSRDDSTLR</sequence>
<reference evidence="1 2" key="1">
    <citation type="journal article" date="2017" name="Genome Biol. Evol.">
        <title>Phytophthora megakarya and P. palmivora, closely related causal agents of cacao black pod rot, underwent increases in genome sizes and gene numbers by different mechanisms.</title>
        <authorList>
            <person name="Ali S.S."/>
            <person name="Shao J."/>
            <person name="Lary D.J."/>
            <person name="Kronmiller B."/>
            <person name="Shen D."/>
            <person name="Strem M.D."/>
            <person name="Amoako-Attah I."/>
            <person name="Akrofi A.Y."/>
            <person name="Begoude B.A."/>
            <person name="Ten Hoopen G.M."/>
            <person name="Coulibaly K."/>
            <person name="Kebe B.I."/>
            <person name="Melnick R.L."/>
            <person name="Guiltinan M.J."/>
            <person name="Tyler B.M."/>
            <person name="Meinhardt L.W."/>
            <person name="Bailey B.A."/>
        </authorList>
    </citation>
    <scope>NUCLEOTIDE SEQUENCE [LARGE SCALE GENOMIC DNA]</scope>
    <source>
        <strain evidence="2">sbr112.9</strain>
    </source>
</reference>
<gene>
    <name evidence="1" type="ORF">PHPALM_31117</name>
</gene>
<accession>A0A2P4X3E8</accession>
<organism evidence="1 2">
    <name type="scientific">Phytophthora palmivora</name>
    <dbReference type="NCBI Taxonomy" id="4796"/>
    <lineage>
        <taxon>Eukaryota</taxon>
        <taxon>Sar</taxon>
        <taxon>Stramenopiles</taxon>
        <taxon>Oomycota</taxon>
        <taxon>Peronosporomycetes</taxon>
        <taxon>Peronosporales</taxon>
        <taxon>Peronosporaceae</taxon>
        <taxon>Phytophthora</taxon>
    </lineage>
</organism>
<dbReference type="Proteomes" id="UP000237271">
    <property type="component" value="Unassembled WGS sequence"/>
</dbReference>
<evidence type="ECO:0000313" key="2">
    <source>
        <dbReference type="Proteomes" id="UP000237271"/>
    </source>
</evidence>
<protein>
    <submittedName>
        <fullName evidence="1">Uncharacterized protein</fullName>
    </submittedName>
</protein>
<evidence type="ECO:0000313" key="1">
    <source>
        <dbReference type="EMBL" id="POM60070.1"/>
    </source>
</evidence>
<dbReference type="EMBL" id="NCKW01016947">
    <property type="protein sequence ID" value="POM60070.1"/>
    <property type="molecule type" value="Genomic_DNA"/>
</dbReference>
<dbReference type="AlphaFoldDB" id="A0A2P4X3E8"/>
<name>A0A2P4X3E8_9STRA</name>
<comment type="caution">
    <text evidence="1">The sequence shown here is derived from an EMBL/GenBank/DDBJ whole genome shotgun (WGS) entry which is preliminary data.</text>
</comment>
<proteinExistence type="predicted"/>